<keyword evidence="2" id="KW-1185">Reference proteome</keyword>
<sequence length="134" mass="15515">MDTATIELNDLTIVSFVSIFEQTLILYLKEIVESQMTPEIEDEVILKLRDYTIKQAEYGRFTDIIDLFSRSNNKELAGMVKQIYTYRNWVAHGKPPEKNPSKIDPISAYNRLSEFLKGIEASATFKNFLRDKSI</sequence>
<comment type="caution">
    <text evidence="1">The sequence shown here is derived from an EMBL/GenBank/DDBJ whole genome shotgun (WGS) entry which is preliminary data.</text>
</comment>
<dbReference type="EMBL" id="JAGGKX010000033">
    <property type="protein sequence ID" value="MBP1971725.1"/>
    <property type="molecule type" value="Genomic_DNA"/>
</dbReference>
<reference evidence="1 2" key="1">
    <citation type="submission" date="2021-03" db="EMBL/GenBank/DDBJ databases">
        <title>Genomic Encyclopedia of Type Strains, Phase IV (KMG-IV): sequencing the most valuable type-strain genomes for metagenomic binning, comparative biology and taxonomic classification.</title>
        <authorList>
            <person name="Goeker M."/>
        </authorList>
    </citation>
    <scope>NUCLEOTIDE SEQUENCE [LARGE SCALE GENOMIC DNA]</scope>
    <source>
        <strain evidence="1 2">DSM 25609</strain>
    </source>
</reference>
<proteinExistence type="predicted"/>
<protein>
    <recommendedName>
        <fullName evidence="3">RiboL-PSP-HEPN domain-containing protein</fullName>
    </recommendedName>
</protein>
<evidence type="ECO:0008006" key="3">
    <source>
        <dbReference type="Google" id="ProtNLM"/>
    </source>
</evidence>
<gene>
    <name evidence="1" type="ORF">J2Z83_003880</name>
</gene>
<dbReference type="RefSeq" id="WP_209464737.1">
    <property type="nucleotide sequence ID" value="NZ_CP110224.1"/>
</dbReference>
<accession>A0ABS4IL84</accession>
<evidence type="ECO:0000313" key="1">
    <source>
        <dbReference type="EMBL" id="MBP1971725.1"/>
    </source>
</evidence>
<evidence type="ECO:0000313" key="2">
    <source>
        <dbReference type="Proteomes" id="UP001519345"/>
    </source>
</evidence>
<name>A0ABS4IL84_9BACI</name>
<organism evidence="1 2">
    <name type="scientific">Virgibacillus natechei</name>
    <dbReference type="NCBI Taxonomy" id="1216297"/>
    <lineage>
        <taxon>Bacteria</taxon>
        <taxon>Bacillati</taxon>
        <taxon>Bacillota</taxon>
        <taxon>Bacilli</taxon>
        <taxon>Bacillales</taxon>
        <taxon>Bacillaceae</taxon>
        <taxon>Virgibacillus</taxon>
    </lineage>
</organism>
<dbReference type="Proteomes" id="UP001519345">
    <property type="component" value="Unassembled WGS sequence"/>
</dbReference>